<dbReference type="Pfam" id="PF13385">
    <property type="entry name" value="Laminin_G_3"/>
    <property type="match status" value="1"/>
</dbReference>
<evidence type="ECO:0000256" key="1">
    <source>
        <dbReference type="ARBA" id="ARBA00001412"/>
    </source>
</evidence>
<evidence type="ECO:0000259" key="13">
    <source>
        <dbReference type="SMART" id="SM00560"/>
    </source>
</evidence>
<feature type="domain" description="Glycosyl hydrolase family 98 putative carbohydrate-binding module" evidence="14">
    <location>
        <begin position="1444"/>
        <end position="1586"/>
    </location>
</feature>
<keyword evidence="11" id="KW-0472">Membrane</keyword>
<dbReference type="InterPro" id="IPR050347">
    <property type="entry name" value="Bact_Beta-galactosidase"/>
</dbReference>
<dbReference type="Gene3D" id="3.20.20.80">
    <property type="entry name" value="Glycosidases"/>
    <property type="match status" value="2"/>
</dbReference>
<dbReference type="InterPro" id="IPR038637">
    <property type="entry name" value="NPCBM_sf"/>
</dbReference>
<dbReference type="Gene3D" id="2.60.120.1060">
    <property type="entry name" value="NPCBM/NEW2 domain"/>
    <property type="match status" value="1"/>
</dbReference>
<keyword evidence="8" id="KW-0326">Glycosidase</keyword>
<dbReference type="Gene3D" id="2.60.120.200">
    <property type="match status" value="1"/>
</dbReference>
<protein>
    <recommendedName>
        <fullName evidence="4">Beta-galactosidase</fullName>
        <ecNumber evidence="3">3.2.1.23</ecNumber>
    </recommendedName>
    <alternativeName>
        <fullName evidence="9">Lactase</fullName>
    </alternativeName>
</protein>
<dbReference type="PANTHER" id="PTHR46323:SF2">
    <property type="entry name" value="BETA-GALACTOSIDASE"/>
    <property type="match status" value="1"/>
</dbReference>
<evidence type="ECO:0000256" key="9">
    <source>
        <dbReference type="ARBA" id="ARBA00032230"/>
    </source>
</evidence>
<dbReference type="Gene3D" id="2.60.40.10">
    <property type="entry name" value="Immunoglobulins"/>
    <property type="match status" value="2"/>
</dbReference>
<comment type="catalytic activity">
    <reaction evidence="1">
        <text>Hydrolysis of terminal non-reducing beta-D-galactose residues in beta-D-galactosides.</text>
        <dbReference type="EC" id="3.2.1.23"/>
    </reaction>
</comment>
<evidence type="ECO:0000259" key="14">
    <source>
        <dbReference type="SMART" id="SM00776"/>
    </source>
</evidence>
<evidence type="ECO:0000256" key="11">
    <source>
        <dbReference type="SAM" id="Phobius"/>
    </source>
</evidence>
<dbReference type="Gene3D" id="2.60.120.260">
    <property type="entry name" value="Galactose-binding domain-like"/>
    <property type="match status" value="1"/>
</dbReference>
<accession>A0A1B8RTJ6</accession>
<keyword evidence="5 12" id="KW-0732">Signal</keyword>
<evidence type="ECO:0000256" key="4">
    <source>
        <dbReference type="ARBA" id="ARBA00013303"/>
    </source>
</evidence>
<dbReference type="OrthoDB" id="9762066at2"/>
<dbReference type="Pfam" id="PF02836">
    <property type="entry name" value="Glyco_hydro_2_C"/>
    <property type="match status" value="2"/>
</dbReference>
<dbReference type="InterPro" id="IPR032312">
    <property type="entry name" value="LacZ_4"/>
</dbReference>
<dbReference type="EC" id="3.2.1.23" evidence="3"/>
<sequence length="1981" mass="222523">MKSRNFKNTKRFTSLLLASTLVLSVVDFGSMKFVKAVDTQFAGEEWYDQISTIEVNRESARSTFTPYETIEKALKHEKSALDNLDETGSKWYQSLNGTWDFKWAEKPADRENDLRGGEAKNYKEAWNTEGWDKIEVPSNIQTQRDENGDFKYDTPIYTNQTYPWANYESVNYNTNGKNKPVAPTVKNSVGQYKRTFVLPEDWDGRQTFVSFQGVESAFYLYINGERVGYAEDSYTADEFNITEYLKPGENTIAVEVYRWSTGSYLENQDFIRLSGIFRDVFLYSKSDVEIRDIFVKTDLDEEYKDAVLTLETDVRSLSPEKSGKYTVKADLYEIDSDKKLWNEPLSYDVEVSAGKATVEERADDKGQRGTGSKEVTNPKKWFADTPNLYRLLIQLEDENGNVLETTCQRVGFREIDKVDINEAGQEQAQINGKKIMFRGTNRHETDHINGRALTREDIKEDLVTMKQFNVNAIRTSHYPNNPYTYALADELGLYICDESNIESHKGAIEADIPSGESEWNNSVMDRTINMVERDKNHPSVVIWSLGNEATYRTYPMNDSYCFYNSTQWILERDPSRLRKYERDNRYTKGNREQSMVDIYSSQYWGVSSVVGHVTNTNNKAPYIQSEYAHAMGNALGNFKEYWDVFRNYENAQGGFIWDWMDQSIATKIKNTTKYYVKNADGTESEIKGTLENGREGKALRGKTFVPSVNANSDELTLSAWVKLDGMTGSDQAIISKGDNGYNLKISKANNKIEFFVDGWSSGTLTVDFPSEKIGKWTNIVGTYANGKYSLYIDGEMVGEKSISKNTPVDSASYNIGIGDDPQYNGRTFNGLIDNVMVLKKALTKQEIQENYKVPQEDIVYSMNFNENEVREETTNYPEGEYFFGYGGDWGEKVTDNDFCANGLMNADRTPSDELYEVKKVHQEVSFYDDGQAKDGTVRIVNEFLNTNLNEYDISWKLLIDNGIKAQGKLSEEQKNILPGEEKTIQLDLPEMQIVEGSDYILEFSVTLKEDQPWAGEYYGHKGDEIAFEQLMLNYTPEVARPSIDVSENNTINVEEKDDSTVITGGENSDKFSVTVDKNTGYITNYTVNGEVLLKEGPKPNYWRARVSNDPNFTDGMKNAADNFKVNNYTVDVKDKVVSVHVDGTIEGIDSPNSIDYIIYANGDIVVSNSFTPANSNAVGEIARVGMKMIVPEGYENITYYGRGPQENYIDRNTGAKIGIYKDTVTNSFSSKYVRPQENGNKTDVRWTALTNGENGKGIMVVAEDKMETSALHYRAEDIHNTWKNLGHPYQVPTIKDTVLTVDYAQRGLGNASCGPGPLSEYILNKGETYTHSFRITPITKAASNDSEFVKERMENSKLNPNSIMPVTNITLDGVSLDGFEPLRTEYSYDLFNKEDITFPNVEAVATDENVKLEITQATKENPVATIKATSSYGIEKVYTIKFSLVDQMYVSDMEWIVDKGGYSSNQRDLCTCGSPLGVWVDGVKTPFKKGVGSHAPSEVTINVEGKDATNFTAIAGIGMEQGGNSNVNFVVKVDGKEVFRKNGVMFKTSVQVNVDIRGAKTVSLITETNGADSNDHAVWADAKLVNTVTKVDLESAIAEYETIAESKDDYTANSFEAYTESYNSAKDILLSENATQKQVDDATETLISAKNSLVYIKDLKLKVEEYEALDKDLFVEESYNKLQDALVKGNEVLSNPAATKEQVTEIMAQLQDAFANLIPLDENRKALISIIDEFNKKDEESYTEASWNAYKEFIDSVIDTLNNPKATDEEIQLIISQAPGKVEALVDLTLLKEAINNLVPHDEVNYTVNSWSEYISTVESAKTILNKSDASKDEVNAAVESLKSIDDKLVDVSELKELISQAEKLEEKNYESDAWKTLKEQIEEAKNALIDGSKDEITGIMKALKDAMDNTKVPEKPENPNPEPPVDTPTEKPGETPGQGNGSGTNGTVTTGDRNNVWPIVAVNGIAMMVGGFLFMLKKKH</sequence>
<dbReference type="RefSeq" id="WP_027099397.1">
    <property type="nucleotide sequence ID" value="NZ_JAQLCW010000010.1"/>
</dbReference>
<evidence type="ECO:0000256" key="10">
    <source>
        <dbReference type="SAM" id="MobiDB-lite"/>
    </source>
</evidence>
<dbReference type="GO" id="GO:0004565">
    <property type="term" value="F:beta-galactosidase activity"/>
    <property type="evidence" value="ECO:0007669"/>
    <property type="project" value="UniProtKB-EC"/>
</dbReference>
<dbReference type="SMART" id="SM00560">
    <property type="entry name" value="LamGL"/>
    <property type="match status" value="1"/>
</dbReference>
<dbReference type="Pfam" id="PF00703">
    <property type="entry name" value="Glyco_hydro_2"/>
    <property type="match status" value="1"/>
</dbReference>
<dbReference type="Proteomes" id="UP000092714">
    <property type="component" value="Unassembled WGS sequence"/>
</dbReference>
<organism evidence="16 17">
    <name type="scientific">Clostridium paraputrificum</name>
    <dbReference type="NCBI Taxonomy" id="29363"/>
    <lineage>
        <taxon>Bacteria</taxon>
        <taxon>Bacillati</taxon>
        <taxon>Bacillota</taxon>
        <taxon>Clostridia</taxon>
        <taxon>Eubacteriales</taxon>
        <taxon>Clostridiaceae</taxon>
        <taxon>Clostridium</taxon>
    </lineage>
</organism>
<dbReference type="InterPro" id="IPR013320">
    <property type="entry name" value="ConA-like_dom_sf"/>
</dbReference>
<comment type="similarity">
    <text evidence="2">Belongs to the glycosyl hydrolase 2 family.</text>
</comment>
<dbReference type="InterPro" id="IPR013783">
    <property type="entry name" value="Ig-like_fold"/>
</dbReference>
<feature type="domain" description="LamG-like jellyroll fold" evidence="13">
    <location>
        <begin position="713"/>
        <end position="845"/>
    </location>
</feature>
<dbReference type="InterPro" id="IPR004199">
    <property type="entry name" value="B-gal_small/dom_5"/>
</dbReference>
<keyword evidence="11" id="KW-1133">Transmembrane helix</keyword>
<comment type="caution">
    <text evidence="16">The sequence shown here is derived from an EMBL/GenBank/DDBJ whole genome shotgun (WGS) entry which is preliminary data.</text>
</comment>
<dbReference type="InterPro" id="IPR006558">
    <property type="entry name" value="LamG-like"/>
</dbReference>
<dbReference type="Pfam" id="PF16353">
    <property type="entry name" value="LacZ_4"/>
    <property type="match status" value="1"/>
</dbReference>
<evidence type="ECO:0000256" key="8">
    <source>
        <dbReference type="ARBA" id="ARBA00023295"/>
    </source>
</evidence>
<dbReference type="Gene3D" id="1.20.1270.70">
    <property type="entry name" value="Designed single chain three-helix bundle"/>
    <property type="match status" value="3"/>
</dbReference>
<dbReference type="PROSITE" id="PS00608">
    <property type="entry name" value="GLYCOSYL_HYDROL_F2_2"/>
    <property type="match status" value="1"/>
</dbReference>
<dbReference type="InterPro" id="IPR013222">
    <property type="entry name" value="Glyco_hyd_98_carb-bd"/>
</dbReference>
<evidence type="ECO:0000256" key="3">
    <source>
        <dbReference type="ARBA" id="ARBA00012756"/>
    </source>
</evidence>
<dbReference type="Gene3D" id="2.70.98.10">
    <property type="match status" value="1"/>
</dbReference>
<feature type="transmembrane region" description="Helical" evidence="11">
    <location>
        <begin position="1957"/>
        <end position="1977"/>
    </location>
</feature>
<dbReference type="SMART" id="SM01038">
    <property type="entry name" value="Bgal_small_N"/>
    <property type="match status" value="1"/>
</dbReference>
<dbReference type="InterPro" id="IPR011013">
    <property type="entry name" value="Gal_mutarotase_sf_dom"/>
</dbReference>
<dbReference type="InterPro" id="IPR017853">
    <property type="entry name" value="GH"/>
</dbReference>
<reference evidence="16 17" key="1">
    <citation type="submission" date="2016-06" db="EMBL/GenBank/DDBJ databases">
        <authorList>
            <person name="Kjaerup R.B."/>
            <person name="Dalgaard T.S."/>
            <person name="Juul-Madsen H.R."/>
        </authorList>
    </citation>
    <scope>NUCLEOTIDE SEQUENCE [LARGE SCALE GENOMIC DNA]</scope>
    <source>
        <strain evidence="16 17">373-A1</strain>
    </source>
</reference>
<dbReference type="InterPro" id="IPR006103">
    <property type="entry name" value="Glyco_hydro_2_cat"/>
</dbReference>
<dbReference type="SUPFAM" id="SSF74650">
    <property type="entry name" value="Galactose mutarotase-like"/>
    <property type="match status" value="1"/>
</dbReference>
<feature type="compositionally biased region" description="Basic and acidic residues" evidence="10">
    <location>
        <begin position="358"/>
        <end position="367"/>
    </location>
</feature>
<feature type="region of interest" description="Disordered" evidence="10">
    <location>
        <begin position="1910"/>
        <end position="1954"/>
    </location>
</feature>
<dbReference type="EMBL" id="MAPZ01000009">
    <property type="protein sequence ID" value="OBY12096.1"/>
    <property type="molecule type" value="Genomic_DNA"/>
</dbReference>
<name>A0A1B8RTJ6_9CLOT</name>
<dbReference type="Pfam" id="PF02929">
    <property type="entry name" value="Bgal_small_N"/>
    <property type="match status" value="1"/>
</dbReference>
<dbReference type="Gene3D" id="1.20.1270.90">
    <property type="entry name" value="AF1782-like"/>
    <property type="match status" value="2"/>
</dbReference>
<dbReference type="InterPro" id="IPR023232">
    <property type="entry name" value="Glyco_hydro_2_AS"/>
</dbReference>
<dbReference type="GO" id="GO:0005990">
    <property type="term" value="P:lactose catabolic process"/>
    <property type="evidence" value="ECO:0007669"/>
    <property type="project" value="TreeGrafter"/>
</dbReference>
<dbReference type="PRINTS" id="PR00132">
    <property type="entry name" value="GLHYDRLASE2"/>
</dbReference>
<evidence type="ECO:0000256" key="7">
    <source>
        <dbReference type="ARBA" id="ARBA00023157"/>
    </source>
</evidence>
<evidence type="ECO:0000256" key="12">
    <source>
        <dbReference type="SAM" id="SignalP"/>
    </source>
</evidence>
<dbReference type="SUPFAM" id="SSF49785">
    <property type="entry name" value="Galactose-binding domain-like"/>
    <property type="match status" value="2"/>
</dbReference>
<evidence type="ECO:0000256" key="6">
    <source>
        <dbReference type="ARBA" id="ARBA00022801"/>
    </source>
</evidence>
<keyword evidence="6" id="KW-0378">Hydrolase</keyword>
<dbReference type="GO" id="GO:0009341">
    <property type="term" value="C:beta-galactosidase complex"/>
    <property type="evidence" value="ECO:0007669"/>
    <property type="project" value="InterPro"/>
</dbReference>
<dbReference type="PANTHER" id="PTHR46323">
    <property type="entry name" value="BETA-GALACTOSIDASE"/>
    <property type="match status" value="1"/>
</dbReference>
<evidence type="ECO:0000256" key="5">
    <source>
        <dbReference type="ARBA" id="ARBA00022729"/>
    </source>
</evidence>
<dbReference type="eggNOG" id="COG3250">
    <property type="taxonomic scope" value="Bacteria"/>
</dbReference>
<feature type="chain" id="PRO_5039516310" description="Beta-galactosidase" evidence="12">
    <location>
        <begin position="25"/>
        <end position="1981"/>
    </location>
</feature>
<evidence type="ECO:0000256" key="2">
    <source>
        <dbReference type="ARBA" id="ARBA00007401"/>
    </source>
</evidence>
<evidence type="ECO:0000259" key="15">
    <source>
        <dbReference type="SMART" id="SM01038"/>
    </source>
</evidence>
<dbReference type="InterPro" id="IPR014718">
    <property type="entry name" value="GH-type_carb-bd"/>
</dbReference>
<dbReference type="Pfam" id="PF02837">
    <property type="entry name" value="Glyco_hydro_2_N"/>
    <property type="match status" value="1"/>
</dbReference>
<dbReference type="eggNOG" id="COG1196">
    <property type="taxonomic scope" value="Bacteria"/>
</dbReference>
<dbReference type="Pfam" id="PF07554">
    <property type="entry name" value="FIVAR"/>
    <property type="match status" value="5"/>
</dbReference>
<dbReference type="Pfam" id="PF08305">
    <property type="entry name" value="NPCBM"/>
    <property type="match status" value="1"/>
</dbReference>
<dbReference type="GeneID" id="42777826"/>
<dbReference type="InterPro" id="IPR036156">
    <property type="entry name" value="Beta-gal/glucu_dom_sf"/>
</dbReference>
<dbReference type="SMART" id="SM00776">
    <property type="entry name" value="NPCBM"/>
    <property type="match status" value="1"/>
</dbReference>
<keyword evidence="17" id="KW-1185">Reference proteome</keyword>
<keyword evidence="7" id="KW-1015">Disulfide bond</keyword>
<feature type="signal peptide" evidence="12">
    <location>
        <begin position="1"/>
        <end position="24"/>
    </location>
</feature>
<gene>
    <name evidence="16" type="ORF">CP373A1_00430</name>
</gene>
<feature type="domain" description="Beta galactosidase small chain/" evidence="15">
    <location>
        <begin position="1065"/>
        <end position="1336"/>
    </location>
</feature>
<dbReference type="InterPro" id="IPR006102">
    <property type="entry name" value="Ig-like_GH2"/>
</dbReference>
<proteinExistence type="inferred from homology"/>
<dbReference type="SUPFAM" id="SSF51445">
    <property type="entry name" value="(Trans)glycosidases"/>
    <property type="match status" value="1"/>
</dbReference>
<dbReference type="GO" id="GO:0030246">
    <property type="term" value="F:carbohydrate binding"/>
    <property type="evidence" value="ECO:0007669"/>
    <property type="project" value="InterPro"/>
</dbReference>
<dbReference type="InterPro" id="IPR006104">
    <property type="entry name" value="Glyco_hydro_2_N"/>
</dbReference>
<dbReference type="InterPro" id="IPR006101">
    <property type="entry name" value="Glyco_hydro_2"/>
</dbReference>
<dbReference type="SUPFAM" id="SSF49899">
    <property type="entry name" value="Concanavalin A-like lectins/glucanases"/>
    <property type="match status" value="1"/>
</dbReference>
<dbReference type="SUPFAM" id="SSF49303">
    <property type="entry name" value="beta-Galactosidase/glucuronidase domain"/>
    <property type="match status" value="2"/>
</dbReference>
<keyword evidence="11" id="KW-0812">Transmembrane</keyword>
<evidence type="ECO:0000313" key="16">
    <source>
        <dbReference type="EMBL" id="OBY12096.1"/>
    </source>
</evidence>
<feature type="region of interest" description="Disordered" evidence="10">
    <location>
        <begin position="358"/>
        <end position="377"/>
    </location>
</feature>
<dbReference type="InterPro" id="IPR008979">
    <property type="entry name" value="Galactose-bd-like_sf"/>
</dbReference>
<evidence type="ECO:0000313" key="17">
    <source>
        <dbReference type="Proteomes" id="UP000092714"/>
    </source>
</evidence>